<dbReference type="Gene3D" id="3.90.1590.10">
    <property type="entry name" value="glutathione-dependent formaldehyde- activating enzyme (gfa)"/>
    <property type="match status" value="1"/>
</dbReference>
<protein>
    <submittedName>
        <fullName evidence="6">GFA family protein</fullName>
    </submittedName>
</protein>
<keyword evidence="2" id="KW-0479">Metal-binding</keyword>
<dbReference type="EMBL" id="RAPF01000006">
    <property type="protein sequence ID" value="RKF19245.1"/>
    <property type="molecule type" value="Genomic_DNA"/>
</dbReference>
<evidence type="ECO:0000313" key="6">
    <source>
        <dbReference type="EMBL" id="RKF19245.1"/>
    </source>
</evidence>
<evidence type="ECO:0000256" key="1">
    <source>
        <dbReference type="ARBA" id="ARBA00005495"/>
    </source>
</evidence>
<reference evidence="6 7" key="1">
    <citation type="submission" date="2018-09" db="EMBL/GenBank/DDBJ databases">
        <title>Altererythrobacter spongiae sp. nov., isolated from a marine sponge.</title>
        <authorList>
            <person name="Zhuang L."/>
            <person name="Luo L."/>
        </authorList>
    </citation>
    <scope>NUCLEOTIDE SEQUENCE [LARGE SCALE GENOMIC DNA]</scope>
    <source>
        <strain evidence="6 7">HN-Y73</strain>
    </source>
</reference>
<dbReference type="InterPro" id="IPR006913">
    <property type="entry name" value="CENP-V/GFA"/>
</dbReference>
<evidence type="ECO:0000259" key="5">
    <source>
        <dbReference type="PROSITE" id="PS51891"/>
    </source>
</evidence>
<dbReference type="SUPFAM" id="SSF51316">
    <property type="entry name" value="Mss4-like"/>
    <property type="match status" value="1"/>
</dbReference>
<organism evidence="6 7">
    <name type="scientific">Altericroceibacterium spongiae</name>
    <dbReference type="NCBI Taxonomy" id="2320269"/>
    <lineage>
        <taxon>Bacteria</taxon>
        <taxon>Pseudomonadati</taxon>
        <taxon>Pseudomonadota</taxon>
        <taxon>Alphaproteobacteria</taxon>
        <taxon>Sphingomonadales</taxon>
        <taxon>Erythrobacteraceae</taxon>
        <taxon>Altericroceibacterium</taxon>
    </lineage>
</organism>
<feature type="domain" description="CENP-V/GFA" evidence="5">
    <location>
        <begin position="9"/>
        <end position="120"/>
    </location>
</feature>
<dbReference type="AlphaFoldDB" id="A0A420EEW7"/>
<dbReference type="RefSeq" id="WP_120325186.1">
    <property type="nucleotide sequence ID" value="NZ_RAPF01000006.1"/>
</dbReference>
<evidence type="ECO:0000256" key="3">
    <source>
        <dbReference type="ARBA" id="ARBA00022833"/>
    </source>
</evidence>
<dbReference type="GO" id="GO:0016846">
    <property type="term" value="F:carbon-sulfur lyase activity"/>
    <property type="evidence" value="ECO:0007669"/>
    <property type="project" value="InterPro"/>
</dbReference>
<dbReference type="GO" id="GO:0046872">
    <property type="term" value="F:metal ion binding"/>
    <property type="evidence" value="ECO:0007669"/>
    <property type="project" value="UniProtKB-KW"/>
</dbReference>
<sequence>MTDTSPPSHEARCQCGALTATVPADAAPMTVLCHCSDCQRRTGSPFGTIAYYPRESVSLTGETRSYSRGTATGGTITNAFCPQCGSTLYVTMSRKPEIAGIPVGAFADPAFPPAARSVWGQDRHGWVTLPDNMVAFERGLDGK</sequence>
<evidence type="ECO:0000256" key="4">
    <source>
        <dbReference type="ARBA" id="ARBA00023239"/>
    </source>
</evidence>
<evidence type="ECO:0000313" key="7">
    <source>
        <dbReference type="Proteomes" id="UP000284395"/>
    </source>
</evidence>
<dbReference type="PANTHER" id="PTHR33337">
    <property type="entry name" value="GFA DOMAIN-CONTAINING PROTEIN"/>
    <property type="match status" value="1"/>
</dbReference>
<comment type="similarity">
    <text evidence="1">Belongs to the Gfa family.</text>
</comment>
<dbReference type="Proteomes" id="UP000284395">
    <property type="component" value="Unassembled WGS sequence"/>
</dbReference>
<dbReference type="OrthoDB" id="7186766at2"/>
<name>A0A420EEW7_9SPHN</name>
<keyword evidence="3" id="KW-0862">Zinc</keyword>
<dbReference type="PROSITE" id="PS51891">
    <property type="entry name" value="CENP_V_GFA"/>
    <property type="match status" value="1"/>
</dbReference>
<dbReference type="PANTHER" id="PTHR33337:SF40">
    <property type="entry name" value="CENP-V_GFA DOMAIN-CONTAINING PROTEIN-RELATED"/>
    <property type="match status" value="1"/>
</dbReference>
<keyword evidence="7" id="KW-1185">Reference proteome</keyword>
<dbReference type="InterPro" id="IPR011057">
    <property type="entry name" value="Mss4-like_sf"/>
</dbReference>
<evidence type="ECO:0000256" key="2">
    <source>
        <dbReference type="ARBA" id="ARBA00022723"/>
    </source>
</evidence>
<comment type="caution">
    <text evidence="6">The sequence shown here is derived from an EMBL/GenBank/DDBJ whole genome shotgun (WGS) entry which is preliminary data.</text>
</comment>
<accession>A0A420EEW7</accession>
<dbReference type="Pfam" id="PF04828">
    <property type="entry name" value="GFA"/>
    <property type="match status" value="1"/>
</dbReference>
<keyword evidence="4" id="KW-0456">Lyase</keyword>
<proteinExistence type="inferred from homology"/>
<gene>
    <name evidence="6" type="ORF">D6851_12310</name>
</gene>